<organism evidence="1 2">
    <name type="scientific">Racocetra persica</name>
    <dbReference type="NCBI Taxonomy" id="160502"/>
    <lineage>
        <taxon>Eukaryota</taxon>
        <taxon>Fungi</taxon>
        <taxon>Fungi incertae sedis</taxon>
        <taxon>Mucoromycota</taxon>
        <taxon>Glomeromycotina</taxon>
        <taxon>Glomeromycetes</taxon>
        <taxon>Diversisporales</taxon>
        <taxon>Gigasporaceae</taxon>
        <taxon>Racocetra</taxon>
    </lineage>
</organism>
<dbReference type="EMBL" id="CAJVQC010131173">
    <property type="protein sequence ID" value="CAG8841672.1"/>
    <property type="molecule type" value="Genomic_DNA"/>
</dbReference>
<comment type="caution">
    <text evidence="1">The sequence shown here is derived from an EMBL/GenBank/DDBJ whole genome shotgun (WGS) entry which is preliminary data.</text>
</comment>
<keyword evidence="2" id="KW-1185">Reference proteome</keyword>
<accession>A0ACA9SJF0</accession>
<evidence type="ECO:0000313" key="2">
    <source>
        <dbReference type="Proteomes" id="UP000789920"/>
    </source>
</evidence>
<proteinExistence type="predicted"/>
<dbReference type="Proteomes" id="UP000789920">
    <property type="component" value="Unassembled WGS sequence"/>
</dbReference>
<evidence type="ECO:0000313" key="1">
    <source>
        <dbReference type="EMBL" id="CAG8841672.1"/>
    </source>
</evidence>
<feature type="non-terminal residue" evidence="1">
    <location>
        <position position="164"/>
    </location>
</feature>
<sequence length="164" mass="18689">MSSHATVIVIIVTKDNFNSLTQGFAKYQMVENDFKIIRWKYFYPFNQPYAEFSVGDVVMFTGKFIVENLEQHIGVSNACVIASNDPDHEFQAEEIPLSVPHTMFLVLVTREPKERGESTYFDAGIKIGKTFIVSGFIRRVTSDFTIVELTDLDFMSTNVNVIQN</sequence>
<name>A0ACA9SJF0_9GLOM</name>
<protein>
    <submittedName>
        <fullName evidence="1">5060_t:CDS:1</fullName>
    </submittedName>
</protein>
<reference evidence="1" key="1">
    <citation type="submission" date="2021-06" db="EMBL/GenBank/DDBJ databases">
        <authorList>
            <person name="Kallberg Y."/>
            <person name="Tangrot J."/>
            <person name="Rosling A."/>
        </authorList>
    </citation>
    <scope>NUCLEOTIDE SEQUENCE</scope>
    <source>
        <strain evidence="1">MA461A</strain>
    </source>
</reference>
<gene>
    <name evidence="1" type="ORF">RPERSI_LOCUS31981</name>
</gene>